<gene>
    <name evidence="2" type="ORF">HNR73_004627</name>
</gene>
<organism evidence="2 3">
    <name type="scientific">Phytomonospora endophytica</name>
    <dbReference type="NCBI Taxonomy" id="714109"/>
    <lineage>
        <taxon>Bacteria</taxon>
        <taxon>Bacillati</taxon>
        <taxon>Actinomycetota</taxon>
        <taxon>Actinomycetes</taxon>
        <taxon>Micromonosporales</taxon>
        <taxon>Micromonosporaceae</taxon>
        <taxon>Phytomonospora</taxon>
    </lineage>
</organism>
<dbReference type="GO" id="GO:0032259">
    <property type="term" value="P:methylation"/>
    <property type="evidence" value="ECO:0007669"/>
    <property type="project" value="UniProtKB-KW"/>
</dbReference>
<evidence type="ECO:0000313" key="3">
    <source>
        <dbReference type="Proteomes" id="UP000548476"/>
    </source>
</evidence>
<dbReference type="Proteomes" id="UP000548476">
    <property type="component" value="Unassembled WGS sequence"/>
</dbReference>
<comment type="caution">
    <text evidence="2">The sequence shown here is derived from an EMBL/GenBank/DDBJ whole genome shotgun (WGS) entry which is preliminary data.</text>
</comment>
<reference evidence="2 3" key="1">
    <citation type="submission" date="2020-08" db="EMBL/GenBank/DDBJ databases">
        <title>Genomic Encyclopedia of Type Strains, Phase IV (KMG-IV): sequencing the most valuable type-strain genomes for metagenomic binning, comparative biology and taxonomic classification.</title>
        <authorList>
            <person name="Goeker M."/>
        </authorList>
    </citation>
    <scope>NUCLEOTIDE SEQUENCE [LARGE SCALE GENOMIC DNA]</scope>
    <source>
        <strain evidence="2 3">YIM 65646</strain>
    </source>
</reference>
<proteinExistence type="predicted"/>
<evidence type="ECO:0000313" key="2">
    <source>
        <dbReference type="EMBL" id="MBB6036754.1"/>
    </source>
</evidence>
<sequence length="38" mass="4266">MWTAAAVPTSRRESNIVIDTSGRPATLREWRVPGPETR</sequence>
<dbReference type="GO" id="GO:0008168">
    <property type="term" value="F:methyltransferase activity"/>
    <property type="evidence" value="ECO:0007669"/>
    <property type="project" value="UniProtKB-KW"/>
</dbReference>
<accession>A0A841FLL7</accession>
<protein>
    <submittedName>
        <fullName evidence="2">23S rRNA G2445 N2-methylase RlmL</fullName>
    </submittedName>
</protein>
<keyword evidence="2" id="KW-0489">Methyltransferase</keyword>
<keyword evidence="3" id="KW-1185">Reference proteome</keyword>
<name>A0A841FLL7_9ACTN</name>
<dbReference type="EMBL" id="JACHGT010000010">
    <property type="protein sequence ID" value="MBB6036754.1"/>
    <property type="molecule type" value="Genomic_DNA"/>
</dbReference>
<dbReference type="AlphaFoldDB" id="A0A841FLL7"/>
<keyword evidence="2" id="KW-0808">Transferase</keyword>
<feature type="region of interest" description="Disordered" evidence="1">
    <location>
        <begin position="1"/>
        <end position="20"/>
    </location>
</feature>
<evidence type="ECO:0000256" key="1">
    <source>
        <dbReference type="SAM" id="MobiDB-lite"/>
    </source>
</evidence>